<dbReference type="Gene3D" id="3.40.50.300">
    <property type="entry name" value="P-loop containing nucleotide triphosphate hydrolases"/>
    <property type="match status" value="2"/>
</dbReference>
<dbReference type="GO" id="GO:0005319">
    <property type="term" value="F:lipid transporter activity"/>
    <property type="evidence" value="ECO:0007669"/>
    <property type="project" value="TreeGrafter"/>
</dbReference>
<dbReference type="GO" id="GO:0016887">
    <property type="term" value="F:ATP hydrolysis activity"/>
    <property type="evidence" value="ECO:0007669"/>
    <property type="project" value="InterPro"/>
</dbReference>
<protein>
    <recommendedName>
        <fullName evidence="11">ABC transporter domain-containing protein</fullName>
    </recommendedName>
</protein>
<keyword evidence="3" id="KW-0813">Transport</keyword>
<keyword evidence="13" id="KW-1185">Reference proteome</keyword>
<proteinExistence type="inferred from homology"/>
<evidence type="ECO:0000256" key="4">
    <source>
        <dbReference type="ARBA" id="ARBA00022692"/>
    </source>
</evidence>
<feature type="domain" description="ABC transporter" evidence="11">
    <location>
        <begin position="944"/>
        <end position="1177"/>
    </location>
</feature>
<dbReference type="AlphaFoldDB" id="A0A7R9KK57"/>
<dbReference type="GO" id="GO:0016020">
    <property type="term" value="C:membrane"/>
    <property type="evidence" value="ECO:0007669"/>
    <property type="project" value="UniProtKB-SubCell"/>
</dbReference>
<feature type="transmembrane region" description="Helical" evidence="10">
    <location>
        <begin position="193"/>
        <end position="217"/>
    </location>
</feature>
<comment type="similarity">
    <text evidence="2">Belongs to the ABC transporter superfamily. ABCA family.</text>
</comment>
<evidence type="ECO:0000259" key="11">
    <source>
        <dbReference type="PROSITE" id="PS50893"/>
    </source>
</evidence>
<evidence type="ECO:0000256" key="9">
    <source>
        <dbReference type="ARBA" id="ARBA00023136"/>
    </source>
</evidence>
<dbReference type="Pfam" id="PF00005">
    <property type="entry name" value="ABC_tran"/>
    <property type="match status" value="2"/>
</dbReference>
<feature type="transmembrane region" description="Helical" evidence="10">
    <location>
        <begin position="678"/>
        <end position="697"/>
    </location>
</feature>
<dbReference type="EMBL" id="OC856126">
    <property type="protein sequence ID" value="CAD7623249.1"/>
    <property type="molecule type" value="Genomic_DNA"/>
</dbReference>
<name>A0A7R9KK57_9ACAR</name>
<evidence type="ECO:0000313" key="12">
    <source>
        <dbReference type="EMBL" id="CAD7623249.1"/>
    </source>
</evidence>
<dbReference type="InterPro" id="IPR017871">
    <property type="entry name" value="ABC_transporter-like_CS"/>
</dbReference>
<feature type="non-terminal residue" evidence="12">
    <location>
        <position position="1"/>
    </location>
</feature>
<evidence type="ECO:0000256" key="5">
    <source>
        <dbReference type="ARBA" id="ARBA00022737"/>
    </source>
</evidence>
<keyword evidence="9 10" id="KW-0472">Membrane</keyword>
<sequence>MKSGSEPTNYLYVRKGLAELQQEIDLAHIWLTTGQPIANNVNITGHQMPFPSITVYNKIQTPRNLDMKYYVVLVILFELLVMLPVIVKRIVEDRQTRITDYLFQMGVQRVDHWFSVIIDALVVIGLQLIIILLILSYDNITYYTDYRRVDTVYSHSLLDGISVPLFVSFSLLFLIQSILFVALISVFFRNPNLAVIVTIIAWIITFAIPIAYTFLFIGKSRPVLSDTGLEVFSCLLPNCALFWFIHICIGLIVNAETGADWAHVFESGYFFDHMNVSQVLAMIVISRDKVWEPMVENEAIIRINNLRKTYKTMFGLKSDTILKGIDFEVKDKTIAVLLGPNGSGKTTLINIITGLIGFKGQVTIGSHHIIREQSLVQNMTGICPQENVYFKYLTIREHLMLFSRLKHAIRDSDDGYSGQHLMLFSRLKHAIRDSDDGYSGQELVRLLSLEKDLNKEAFHLSGGGLRRLVLSMALIGHNDVLVLDEPTAALDPRIRRQVWDLIIASRNAGKTVLITSHDFEEANLLSDQICIISEGMVRFNGSTLEMKKRFNSGYELKVCKSIEMQTESKITAIIGKLVDYSSGESLYNYFHNILFGVSVNISADYKSMDVNVWHNYIAYHSLPISLNLMTNTLLKTLTKDNDYTISVSHEALQEIQRGYDNNFGQRFSAQEIIVGTDYVIFLCVFSFTSAAYTYLMASDLSMTSLYLSFLCYGLAFIPFAYLISFMFTKPSTAFTFISLYNIIVGTVVILIELTASYFRPTFIMKLLTLLAPNVLFLNCIDFLHQILFINTICPAMEREDPLRSYCPKGREFYVYGAKKFCCRPVCNTTTELDFKHYSIYELRVQHFDTNCHQFLNPFDYISAYFIHFLFYGVIYMCIVFTIETKFHKTVYNLMKKYSAIRDDIDVHDLNAIELQEVIESPDLRQEYETVSQLIRSENFDSVSLICDKLTKNLNKKTIIPNEMSFVVNKDQCFGLLGTNGSGKTTTFRLLTGDLEMDSGNAYLGSNADLMANKRQFYSRVGYCPQTDALLDQLTGRQTLVFFGRIRGLQTKALKMFIKNISEKFELKTIIDKRVSTYSGGNRRKLSLAVAVMASPRLLLLDEPTTGVDPSSRLSIWRLLRDLVVSSKTSILLTSHNMIECQTLCDRLAIVSKGVIKTIGFTDELKNRYGKGFDVILKINGETSDEIISTLKSRMHDLFGDKCVEKYSNLCVIYYNLNLDLKLSQIFGSLETLKCELNLEDYLVTNSSLEQTFLAITQTNTTSL</sequence>
<dbReference type="PANTHER" id="PTHR19229:SF36">
    <property type="entry name" value="ATP-BINDING CASSETTE SUB-FAMILY A MEMBER 2"/>
    <property type="match status" value="1"/>
</dbReference>
<feature type="transmembrane region" description="Helical" evidence="10">
    <location>
        <begin position="704"/>
        <end position="727"/>
    </location>
</feature>
<evidence type="ECO:0000256" key="6">
    <source>
        <dbReference type="ARBA" id="ARBA00022741"/>
    </source>
</evidence>
<comment type="subcellular location">
    <subcellularLocation>
        <location evidence="1">Membrane</location>
        <topology evidence="1">Multi-pass membrane protein</topology>
    </subcellularLocation>
</comment>
<reference evidence="12" key="1">
    <citation type="submission" date="2020-11" db="EMBL/GenBank/DDBJ databases">
        <authorList>
            <person name="Tran Van P."/>
        </authorList>
    </citation>
    <scope>NUCLEOTIDE SEQUENCE</scope>
</reference>
<feature type="transmembrane region" description="Helical" evidence="10">
    <location>
        <begin position="733"/>
        <end position="754"/>
    </location>
</feature>
<dbReference type="PROSITE" id="PS50893">
    <property type="entry name" value="ABC_TRANSPORTER_2"/>
    <property type="match status" value="2"/>
</dbReference>
<dbReference type="EMBL" id="CAJPIZ010001551">
    <property type="protein sequence ID" value="CAG2103679.1"/>
    <property type="molecule type" value="Genomic_DNA"/>
</dbReference>
<keyword evidence="5" id="KW-0677">Repeat</keyword>
<dbReference type="InterPro" id="IPR003439">
    <property type="entry name" value="ABC_transporter-like_ATP-bd"/>
</dbReference>
<dbReference type="Proteomes" id="UP000759131">
    <property type="component" value="Unassembled WGS sequence"/>
</dbReference>
<gene>
    <name evidence="12" type="ORF">OSB1V03_LOCUS3706</name>
</gene>
<organism evidence="12">
    <name type="scientific">Medioppia subpectinata</name>
    <dbReference type="NCBI Taxonomy" id="1979941"/>
    <lineage>
        <taxon>Eukaryota</taxon>
        <taxon>Metazoa</taxon>
        <taxon>Ecdysozoa</taxon>
        <taxon>Arthropoda</taxon>
        <taxon>Chelicerata</taxon>
        <taxon>Arachnida</taxon>
        <taxon>Acari</taxon>
        <taxon>Acariformes</taxon>
        <taxon>Sarcoptiformes</taxon>
        <taxon>Oribatida</taxon>
        <taxon>Brachypylina</taxon>
        <taxon>Oppioidea</taxon>
        <taxon>Oppiidae</taxon>
        <taxon>Medioppia</taxon>
    </lineage>
</organism>
<dbReference type="PANTHER" id="PTHR19229">
    <property type="entry name" value="ATP-BINDING CASSETTE TRANSPORTER SUBFAMILY A ABCA"/>
    <property type="match status" value="1"/>
</dbReference>
<evidence type="ECO:0000256" key="1">
    <source>
        <dbReference type="ARBA" id="ARBA00004141"/>
    </source>
</evidence>
<evidence type="ECO:0000256" key="2">
    <source>
        <dbReference type="ARBA" id="ARBA00008869"/>
    </source>
</evidence>
<dbReference type="FunFam" id="3.40.50.300:FF:000335">
    <property type="entry name" value="ATP binding cassette subfamily A member 5"/>
    <property type="match status" value="1"/>
</dbReference>
<evidence type="ECO:0000256" key="7">
    <source>
        <dbReference type="ARBA" id="ARBA00022840"/>
    </source>
</evidence>
<dbReference type="SUPFAM" id="SSF52540">
    <property type="entry name" value="P-loop containing nucleoside triphosphate hydrolases"/>
    <property type="match status" value="2"/>
</dbReference>
<dbReference type="GO" id="GO:0005524">
    <property type="term" value="F:ATP binding"/>
    <property type="evidence" value="ECO:0007669"/>
    <property type="project" value="UniProtKB-KW"/>
</dbReference>
<evidence type="ECO:0000256" key="8">
    <source>
        <dbReference type="ARBA" id="ARBA00022989"/>
    </source>
</evidence>
<dbReference type="InterPro" id="IPR013525">
    <property type="entry name" value="ABC2_TM"/>
</dbReference>
<keyword evidence="6" id="KW-0547">Nucleotide-binding</keyword>
<dbReference type="Pfam" id="PF12698">
    <property type="entry name" value="ABC2_membrane_3"/>
    <property type="match status" value="1"/>
</dbReference>
<keyword evidence="8 10" id="KW-1133">Transmembrane helix</keyword>
<dbReference type="SMART" id="SM00382">
    <property type="entry name" value="AAA"/>
    <property type="match status" value="2"/>
</dbReference>
<accession>A0A7R9KK57</accession>
<keyword evidence="4 10" id="KW-0812">Transmembrane</keyword>
<feature type="transmembrane region" description="Helical" evidence="10">
    <location>
        <begin position="157"/>
        <end position="187"/>
    </location>
</feature>
<evidence type="ECO:0000256" key="3">
    <source>
        <dbReference type="ARBA" id="ARBA00022448"/>
    </source>
</evidence>
<feature type="domain" description="ABC transporter" evidence="11">
    <location>
        <begin position="301"/>
        <end position="559"/>
    </location>
</feature>
<keyword evidence="7" id="KW-0067">ATP-binding</keyword>
<feature type="transmembrane region" description="Helical" evidence="10">
    <location>
        <begin position="864"/>
        <end position="886"/>
    </location>
</feature>
<feature type="transmembrane region" description="Helical" evidence="10">
    <location>
        <begin position="229"/>
        <end position="253"/>
    </location>
</feature>
<evidence type="ECO:0000313" key="13">
    <source>
        <dbReference type="Proteomes" id="UP000759131"/>
    </source>
</evidence>
<dbReference type="PROSITE" id="PS00211">
    <property type="entry name" value="ABC_TRANSPORTER_1"/>
    <property type="match status" value="1"/>
</dbReference>
<feature type="transmembrane region" description="Helical" evidence="10">
    <location>
        <begin position="766"/>
        <end position="789"/>
    </location>
</feature>
<dbReference type="InterPro" id="IPR026082">
    <property type="entry name" value="ABCA"/>
</dbReference>
<evidence type="ECO:0000256" key="10">
    <source>
        <dbReference type="SAM" id="Phobius"/>
    </source>
</evidence>
<feature type="transmembrane region" description="Helical" evidence="10">
    <location>
        <begin position="113"/>
        <end position="137"/>
    </location>
</feature>
<dbReference type="GO" id="GO:0140359">
    <property type="term" value="F:ABC-type transporter activity"/>
    <property type="evidence" value="ECO:0007669"/>
    <property type="project" value="InterPro"/>
</dbReference>
<dbReference type="OrthoDB" id="6512918at2759"/>
<feature type="transmembrane region" description="Helical" evidence="10">
    <location>
        <begin position="69"/>
        <end position="87"/>
    </location>
</feature>
<dbReference type="InterPro" id="IPR003593">
    <property type="entry name" value="AAA+_ATPase"/>
</dbReference>
<dbReference type="CDD" id="cd03263">
    <property type="entry name" value="ABC_subfamily_A"/>
    <property type="match status" value="2"/>
</dbReference>
<dbReference type="InterPro" id="IPR027417">
    <property type="entry name" value="P-loop_NTPase"/>
</dbReference>